<dbReference type="eggNOG" id="COG0491">
    <property type="taxonomic scope" value="Bacteria"/>
</dbReference>
<dbReference type="InterPro" id="IPR001279">
    <property type="entry name" value="Metallo-B-lactamas"/>
</dbReference>
<feature type="domain" description="Metallo-beta-lactamase" evidence="8">
    <location>
        <begin position="11"/>
        <end position="164"/>
    </location>
</feature>
<dbReference type="UniPathway" id="UPA00619">
    <property type="reaction ID" value="UER00676"/>
</dbReference>
<dbReference type="NCBIfam" id="TIGR03413">
    <property type="entry name" value="GSH_gloB"/>
    <property type="match status" value="1"/>
</dbReference>
<dbReference type="AlphaFoldDB" id="W0DWU5"/>
<comment type="similarity">
    <text evidence="3 7">Belongs to the metallo-beta-lactamase superfamily. Glyoxalase II family.</text>
</comment>
<feature type="binding site" evidence="7">
    <location>
        <position position="57"/>
    </location>
    <ligand>
        <name>Zn(2+)</name>
        <dbReference type="ChEBI" id="CHEBI:29105"/>
        <label>2</label>
    </ligand>
</feature>
<sequence>MIVHSLTAFNDNYIWLIEQPQHIWVVDPGEAKPVIEWLAHHQRSLSGILITHHHADHIGGVETLLAHYPAARVFAPATLHKIPVTDRLKEGDQLALGNAHLKVLATPGHTLDHLCFIGQDVLFCGDTLFTGGCGRVFEGTTDQMAESLAKIKALPAHLKVYCGHEYSLANLNFAIRVEPNNKKLIERRKSVNQAYIDHQAIAPTSLQVELDTNPFLRTDAADVATVISQRLNKTKQPTTIGQQFACLRAWKDELDTTGILEKTF</sequence>
<evidence type="ECO:0000256" key="7">
    <source>
        <dbReference type="HAMAP-Rule" id="MF_01374"/>
    </source>
</evidence>
<dbReference type="GO" id="GO:0004416">
    <property type="term" value="F:hydroxyacylglutathione hydrolase activity"/>
    <property type="evidence" value="ECO:0007669"/>
    <property type="project" value="UniProtKB-UniRule"/>
</dbReference>
<evidence type="ECO:0000256" key="2">
    <source>
        <dbReference type="ARBA" id="ARBA00004963"/>
    </source>
</evidence>
<dbReference type="RefSeq" id="WP_006460405.1">
    <property type="nucleotide sequence ID" value="NZ_CP007030.1"/>
</dbReference>
<feature type="binding site" evidence="7">
    <location>
        <position position="52"/>
    </location>
    <ligand>
        <name>Zn(2+)</name>
        <dbReference type="ChEBI" id="CHEBI:29105"/>
        <label>1</label>
    </ligand>
</feature>
<dbReference type="SUPFAM" id="SSF56281">
    <property type="entry name" value="Metallo-hydrolase/oxidoreductase"/>
    <property type="match status" value="1"/>
</dbReference>
<dbReference type="InterPro" id="IPR017782">
    <property type="entry name" value="Hydroxyacylglutathione_Hdrlase"/>
</dbReference>
<dbReference type="InParanoid" id="W0DWU5"/>
<comment type="cofactor">
    <cofactor evidence="7">
        <name>Zn(2+)</name>
        <dbReference type="ChEBI" id="CHEBI:29105"/>
    </cofactor>
    <text evidence="7">Binds 2 Zn(2+) ions per subunit.</text>
</comment>
<dbReference type="Pfam" id="PF00753">
    <property type="entry name" value="Lactamase_B"/>
    <property type="match status" value="1"/>
</dbReference>
<keyword evidence="10" id="KW-1185">Reference proteome</keyword>
<dbReference type="CDD" id="cd07723">
    <property type="entry name" value="hydroxyacylglutathione_hydrolase_MBL-fold"/>
    <property type="match status" value="1"/>
</dbReference>
<feature type="binding site" evidence="7">
    <location>
        <position position="54"/>
    </location>
    <ligand>
        <name>Zn(2+)</name>
        <dbReference type="ChEBI" id="CHEBI:29105"/>
        <label>1</label>
    </ligand>
</feature>
<feature type="binding site" evidence="7">
    <location>
        <position position="126"/>
    </location>
    <ligand>
        <name>Zn(2+)</name>
        <dbReference type="ChEBI" id="CHEBI:29105"/>
        <label>1</label>
    </ligand>
</feature>
<reference evidence="9 10" key="1">
    <citation type="submission" date="2013-12" db="EMBL/GenBank/DDBJ databases">
        <authorList>
            <consortium name="DOE Joint Genome Institute"/>
            <person name="Kappler U."/>
            <person name="Huntemann M."/>
            <person name="Han J."/>
            <person name="Chen A."/>
            <person name="Kyrpides N."/>
            <person name="Mavromatis K."/>
            <person name="Markowitz V."/>
            <person name="Palaniappan K."/>
            <person name="Ivanova N."/>
            <person name="Schaumberg A."/>
            <person name="Pati A."/>
            <person name="Liolios K."/>
            <person name="Nordberg H.P."/>
            <person name="Cantor M.N."/>
            <person name="Hua S.X."/>
            <person name="Woyke T."/>
        </authorList>
    </citation>
    <scope>NUCLEOTIDE SEQUENCE [LARGE SCALE GENOMIC DNA]</scope>
    <source>
        <strain evidence="10">AL2</strain>
    </source>
</reference>
<name>W0DWU5_9GAMM</name>
<dbReference type="InterPro" id="IPR036866">
    <property type="entry name" value="RibonucZ/Hydroxyglut_hydro"/>
</dbReference>
<comment type="function">
    <text evidence="7">Thiolesterase that catalyzes the hydrolysis of S-D-lactoyl-glutathione to form glutathione and D-lactic acid.</text>
</comment>
<dbReference type="PIRSF" id="PIRSF005457">
    <property type="entry name" value="Glx"/>
    <property type="match status" value="1"/>
</dbReference>
<dbReference type="EC" id="3.1.2.6" evidence="7"/>
<dbReference type="GO" id="GO:0046872">
    <property type="term" value="F:metal ion binding"/>
    <property type="evidence" value="ECO:0007669"/>
    <property type="project" value="UniProtKB-KW"/>
</dbReference>
<dbReference type="Gene3D" id="3.60.15.10">
    <property type="entry name" value="Ribonuclease Z/Hydroxyacylglutathione hydrolase-like"/>
    <property type="match status" value="1"/>
</dbReference>
<protein>
    <recommendedName>
        <fullName evidence="7">Hydroxyacylglutathione hydrolase</fullName>
        <ecNumber evidence="7">3.1.2.6</ecNumber>
    </recommendedName>
    <alternativeName>
        <fullName evidence="7">Glyoxalase II</fullName>
        <shortName evidence="7">Glx II</shortName>
    </alternativeName>
</protein>
<feature type="binding site" evidence="7">
    <location>
        <position position="126"/>
    </location>
    <ligand>
        <name>Zn(2+)</name>
        <dbReference type="ChEBI" id="CHEBI:29105"/>
        <label>2</label>
    </ligand>
</feature>
<dbReference type="HOGENOM" id="CLU_030571_4_1_6"/>
<gene>
    <name evidence="7" type="primary">gloB</name>
    <name evidence="9" type="ORF">THIAE_05565</name>
</gene>
<dbReference type="HAMAP" id="MF_01374">
    <property type="entry name" value="Glyoxalase_2"/>
    <property type="match status" value="1"/>
</dbReference>
<keyword evidence="6 7" id="KW-0862">Zinc</keyword>
<evidence type="ECO:0000256" key="1">
    <source>
        <dbReference type="ARBA" id="ARBA00001623"/>
    </source>
</evidence>
<dbReference type="EMBL" id="CP007030">
    <property type="protein sequence ID" value="AHF01336.1"/>
    <property type="molecule type" value="Genomic_DNA"/>
</dbReference>
<dbReference type="KEGG" id="tao:THIAE_05565"/>
<evidence type="ECO:0000313" key="9">
    <source>
        <dbReference type="EMBL" id="AHF01336.1"/>
    </source>
</evidence>
<dbReference type="InterPro" id="IPR050110">
    <property type="entry name" value="Glyoxalase_II_hydrolase"/>
</dbReference>
<dbReference type="Pfam" id="PF16123">
    <property type="entry name" value="HAGH_C"/>
    <property type="match status" value="1"/>
</dbReference>
<dbReference type="OrthoDB" id="9802248at2"/>
<accession>W0DWU5</accession>
<dbReference type="SMART" id="SM00849">
    <property type="entry name" value="Lactamase_B"/>
    <property type="match status" value="1"/>
</dbReference>
<dbReference type="InterPro" id="IPR032282">
    <property type="entry name" value="HAGH_C"/>
</dbReference>
<comment type="pathway">
    <text evidence="2 7">Secondary metabolite metabolism; methylglyoxal degradation; (R)-lactate from methylglyoxal: step 2/2.</text>
</comment>
<feature type="binding site" evidence="7">
    <location>
        <position position="109"/>
    </location>
    <ligand>
        <name>Zn(2+)</name>
        <dbReference type="ChEBI" id="CHEBI:29105"/>
        <label>1</label>
    </ligand>
</feature>
<dbReference type="STRING" id="717772.THIAE_05565"/>
<evidence type="ECO:0000313" key="10">
    <source>
        <dbReference type="Proteomes" id="UP000005380"/>
    </source>
</evidence>
<evidence type="ECO:0000256" key="3">
    <source>
        <dbReference type="ARBA" id="ARBA00006759"/>
    </source>
</evidence>
<evidence type="ECO:0000256" key="5">
    <source>
        <dbReference type="ARBA" id="ARBA00022801"/>
    </source>
</evidence>
<dbReference type="InterPro" id="IPR035680">
    <property type="entry name" value="Clx_II_MBL"/>
</dbReference>
<evidence type="ECO:0000256" key="4">
    <source>
        <dbReference type="ARBA" id="ARBA00022723"/>
    </source>
</evidence>
<evidence type="ECO:0000256" key="6">
    <source>
        <dbReference type="ARBA" id="ARBA00022833"/>
    </source>
</evidence>
<dbReference type="PANTHER" id="PTHR43705:SF1">
    <property type="entry name" value="HYDROXYACYLGLUTATHIONE HYDROLASE GLOB"/>
    <property type="match status" value="1"/>
</dbReference>
<feature type="binding site" evidence="7">
    <location>
        <position position="56"/>
    </location>
    <ligand>
        <name>Zn(2+)</name>
        <dbReference type="ChEBI" id="CHEBI:29105"/>
        <label>2</label>
    </ligand>
</feature>
<dbReference type="GO" id="GO:0019243">
    <property type="term" value="P:methylglyoxal catabolic process to D-lactate via S-lactoyl-glutathione"/>
    <property type="evidence" value="ECO:0007669"/>
    <property type="project" value="UniProtKB-UniRule"/>
</dbReference>
<feature type="binding site" evidence="7">
    <location>
        <position position="164"/>
    </location>
    <ligand>
        <name>Zn(2+)</name>
        <dbReference type="ChEBI" id="CHEBI:29105"/>
        <label>2</label>
    </ligand>
</feature>
<evidence type="ECO:0000259" key="8">
    <source>
        <dbReference type="SMART" id="SM00849"/>
    </source>
</evidence>
<dbReference type="PANTHER" id="PTHR43705">
    <property type="entry name" value="HYDROXYACYLGLUTATHIONE HYDROLASE"/>
    <property type="match status" value="1"/>
</dbReference>
<keyword evidence="5 7" id="KW-0378">Hydrolase</keyword>
<dbReference type="FunCoup" id="W0DWU5">
    <property type="interactions" value="321"/>
</dbReference>
<dbReference type="Proteomes" id="UP000005380">
    <property type="component" value="Chromosome"/>
</dbReference>
<keyword evidence="4 7" id="KW-0479">Metal-binding</keyword>
<comment type="catalytic activity">
    <reaction evidence="1 7">
        <text>an S-(2-hydroxyacyl)glutathione + H2O = a 2-hydroxy carboxylate + glutathione + H(+)</text>
        <dbReference type="Rhea" id="RHEA:21864"/>
        <dbReference type="ChEBI" id="CHEBI:15377"/>
        <dbReference type="ChEBI" id="CHEBI:15378"/>
        <dbReference type="ChEBI" id="CHEBI:57925"/>
        <dbReference type="ChEBI" id="CHEBI:58896"/>
        <dbReference type="ChEBI" id="CHEBI:71261"/>
        <dbReference type="EC" id="3.1.2.6"/>
    </reaction>
</comment>
<comment type="subunit">
    <text evidence="7">Monomer.</text>
</comment>
<organism evidence="9 10">
    <name type="scientific">Thiomicrospira aerophila AL3</name>
    <dbReference type="NCBI Taxonomy" id="717772"/>
    <lineage>
        <taxon>Bacteria</taxon>
        <taxon>Pseudomonadati</taxon>
        <taxon>Pseudomonadota</taxon>
        <taxon>Gammaproteobacteria</taxon>
        <taxon>Thiotrichales</taxon>
        <taxon>Piscirickettsiaceae</taxon>
        <taxon>Thiomicrospira</taxon>
    </lineage>
</organism>
<proteinExistence type="inferred from homology"/>